<dbReference type="EMBL" id="CAWYQH010000057">
    <property type="protein sequence ID" value="CAK8679004.1"/>
    <property type="molecule type" value="Genomic_DNA"/>
</dbReference>
<organism evidence="1 2">
    <name type="scientific">Clavelina lepadiformis</name>
    <name type="common">Light-bulb sea squirt</name>
    <name type="synonym">Ascidia lepadiformis</name>
    <dbReference type="NCBI Taxonomy" id="159417"/>
    <lineage>
        <taxon>Eukaryota</taxon>
        <taxon>Metazoa</taxon>
        <taxon>Chordata</taxon>
        <taxon>Tunicata</taxon>
        <taxon>Ascidiacea</taxon>
        <taxon>Aplousobranchia</taxon>
        <taxon>Clavelinidae</taxon>
        <taxon>Clavelina</taxon>
    </lineage>
</organism>
<evidence type="ECO:0000313" key="2">
    <source>
        <dbReference type="Proteomes" id="UP001642483"/>
    </source>
</evidence>
<evidence type="ECO:0000313" key="1">
    <source>
        <dbReference type="EMBL" id="CAK8679004.1"/>
    </source>
</evidence>
<comment type="caution">
    <text evidence="1">The sequence shown here is derived from an EMBL/GenBank/DDBJ whole genome shotgun (WGS) entry which is preliminary data.</text>
</comment>
<gene>
    <name evidence="1" type="ORF">CVLEPA_LOCUS9271</name>
</gene>
<reference evidence="1 2" key="1">
    <citation type="submission" date="2024-02" db="EMBL/GenBank/DDBJ databases">
        <authorList>
            <person name="Daric V."/>
            <person name="Darras S."/>
        </authorList>
    </citation>
    <scope>NUCLEOTIDE SEQUENCE [LARGE SCALE GENOMIC DNA]</scope>
</reference>
<protein>
    <submittedName>
        <fullName evidence="1">Uncharacterized protein</fullName>
    </submittedName>
</protein>
<accession>A0ABP0FH46</accession>
<name>A0ABP0FH46_CLALP</name>
<sequence>MNSLHRSEFCLMVEVSRLWLQWNRRQNSNLLMLEHTQEPTLAIFRQQIKCMQIDVFAPFSDPVIGLKNDSSTSFDLSNPGT</sequence>
<dbReference type="Proteomes" id="UP001642483">
    <property type="component" value="Unassembled WGS sequence"/>
</dbReference>
<keyword evidence="2" id="KW-1185">Reference proteome</keyword>
<proteinExistence type="predicted"/>